<keyword evidence="7" id="KW-1185">Reference proteome</keyword>
<dbReference type="SUPFAM" id="SSF143800">
    <property type="entry name" value="L28p-like"/>
    <property type="match status" value="1"/>
</dbReference>
<dbReference type="Pfam" id="PF01197">
    <property type="entry name" value="Ribosomal_L31"/>
    <property type="match status" value="1"/>
</dbReference>
<comment type="subunit">
    <text evidence="2">Part of the 50S ribosomal subunit.</text>
</comment>
<accession>A0A1H3WH76</accession>
<dbReference type="GO" id="GO:0006412">
    <property type="term" value="P:translation"/>
    <property type="evidence" value="ECO:0007669"/>
    <property type="project" value="InterPro"/>
</dbReference>
<dbReference type="NCBIfam" id="NF002462">
    <property type="entry name" value="PRK01678.1"/>
    <property type="match status" value="1"/>
</dbReference>
<comment type="similarity">
    <text evidence="1">Belongs to the bacterial ribosomal protein bL31 family. Type B subfamily.</text>
</comment>
<dbReference type="NCBIfam" id="TIGR00105">
    <property type="entry name" value="L31"/>
    <property type="match status" value="1"/>
</dbReference>
<dbReference type="Proteomes" id="UP000199041">
    <property type="component" value="Unassembled WGS sequence"/>
</dbReference>
<dbReference type="GO" id="GO:0005840">
    <property type="term" value="C:ribosome"/>
    <property type="evidence" value="ECO:0007669"/>
    <property type="project" value="UniProtKB-KW"/>
</dbReference>
<dbReference type="GO" id="GO:0003735">
    <property type="term" value="F:structural constituent of ribosome"/>
    <property type="evidence" value="ECO:0007669"/>
    <property type="project" value="InterPro"/>
</dbReference>
<evidence type="ECO:0000313" key="6">
    <source>
        <dbReference type="EMBL" id="SDZ86489.1"/>
    </source>
</evidence>
<dbReference type="STRING" id="551991.SAMN05192529_10327"/>
<dbReference type="PANTHER" id="PTHR33280">
    <property type="entry name" value="50S RIBOSOMAL PROTEIN L31, CHLOROPLASTIC"/>
    <property type="match status" value="1"/>
</dbReference>
<dbReference type="EMBL" id="FNQY01000003">
    <property type="protein sequence ID" value="SDZ86489.1"/>
    <property type="molecule type" value="Genomic_DNA"/>
</dbReference>
<sequence length="89" mass="10194">MPKNFIIMKQGIHPENYRFVVFRDMSNGVEFLSKSTAASSETTVFEGVEYPVIKLEISNTSHPFYTGKNVLVDTAGRIDKFNKRYAKKK</sequence>
<evidence type="ECO:0000313" key="7">
    <source>
        <dbReference type="Proteomes" id="UP000199041"/>
    </source>
</evidence>
<dbReference type="InterPro" id="IPR027493">
    <property type="entry name" value="Ribosomal_bL31_B"/>
</dbReference>
<dbReference type="GO" id="GO:1990904">
    <property type="term" value="C:ribonucleoprotein complex"/>
    <property type="evidence" value="ECO:0007669"/>
    <property type="project" value="UniProtKB-KW"/>
</dbReference>
<dbReference type="PANTHER" id="PTHR33280:SF1">
    <property type="entry name" value="LARGE RIBOSOMAL SUBUNIT PROTEIN BL31C"/>
    <property type="match status" value="1"/>
</dbReference>
<evidence type="ECO:0000256" key="4">
    <source>
        <dbReference type="ARBA" id="ARBA00023274"/>
    </source>
</evidence>
<dbReference type="Gene3D" id="4.10.830.30">
    <property type="entry name" value="Ribosomal protein L31"/>
    <property type="match status" value="1"/>
</dbReference>
<gene>
    <name evidence="6" type="ORF">SAMN05192529_10327</name>
</gene>
<evidence type="ECO:0000256" key="2">
    <source>
        <dbReference type="ARBA" id="ARBA00011838"/>
    </source>
</evidence>
<keyword evidence="4 5" id="KW-0687">Ribonucleoprotein</keyword>
<name>A0A1H3WH76_9BACT</name>
<protein>
    <recommendedName>
        <fullName evidence="5">50S ribosomal protein L31</fullName>
    </recommendedName>
</protein>
<dbReference type="AlphaFoldDB" id="A0A1H3WH76"/>
<evidence type="ECO:0000256" key="5">
    <source>
        <dbReference type="RuleBase" id="RU000564"/>
    </source>
</evidence>
<dbReference type="InterPro" id="IPR002150">
    <property type="entry name" value="Ribosomal_bL31"/>
</dbReference>
<organism evidence="6 7">
    <name type="scientific">Arachidicoccus rhizosphaerae</name>
    <dbReference type="NCBI Taxonomy" id="551991"/>
    <lineage>
        <taxon>Bacteria</taxon>
        <taxon>Pseudomonadati</taxon>
        <taxon>Bacteroidota</taxon>
        <taxon>Chitinophagia</taxon>
        <taxon>Chitinophagales</taxon>
        <taxon>Chitinophagaceae</taxon>
        <taxon>Arachidicoccus</taxon>
    </lineage>
</organism>
<proteinExistence type="inferred from homology"/>
<dbReference type="PRINTS" id="PR01249">
    <property type="entry name" value="RIBOSOMALL31"/>
</dbReference>
<evidence type="ECO:0000256" key="1">
    <source>
        <dbReference type="ARBA" id="ARBA00008196"/>
    </source>
</evidence>
<dbReference type="PROSITE" id="PS01143">
    <property type="entry name" value="RIBOSOMAL_L31"/>
    <property type="match status" value="1"/>
</dbReference>
<keyword evidence="3 5" id="KW-0689">Ribosomal protein</keyword>
<evidence type="ECO:0000256" key="3">
    <source>
        <dbReference type="ARBA" id="ARBA00022980"/>
    </source>
</evidence>
<dbReference type="InterPro" id="IPR042105">
    <property type="entry name" value="Ribosomal_bL31_sf"/>
</dbReference>
<dbReference type="InterPro" id="IPR034704">
    <property type="entry name" value="Ribosomal_bL28/bL31-like_sf"/>
</dbReference>
<reference evidence="6 7" key="1">
    <citation type="submission" date="2016-10" db="EMBL/GenBank/DDBJ databases">
        <authorList>
            <person name="de Groot N.N."/>
        </authorList>
    </citation>
    <scope>NUCLEOTIDE SEQUENCE [LARGE SCALE GENOMIC DNA]</scope>
    <source>
        <strain evidence="6 7">Vu-144</strain>
    </source>
</reference>